<dbReference type="Pfam" id="PF23559">
    <property type="entry name" value="WHD_DRP"/>
    <property type="match status" value="1"/>
</dbReference>
<keyword evidence="6" id="KW-1185">Reference proteome</keyword>
<dbReference type="PANTHER" id="PTHR47186:SF51">
    <property type="entry name" value="NB-ARC DOMAIN-CONTAINING PROTEIN"/>
    <property type="match status" value="1"/>
</dbReference>
<dbReference type="InterPro" id="IPR032675">
    <property type="entry name" value="LRR_dom_sf"/>
</dbReference>
<dbReference type="AlphaFoldDB" id="A0AAV5D4A4"/>
<evidence type="ECO:0000313" key="6">
    <source>
        <dbReference type="Proteomes" id="UP001054889"/>
    </source>
</evidence>
<sequence length="684" mass="77313">MAASSPSWPPAPAGRVPMPQEPELELSGDEVNQGLRTPSYQDGLFFPSGGPCCAVSMEEAIPSLRSTLVGAFSVDPYSGFVQEQEEQLLEDTAEEYYYELLSRNILQPDPRYLDYSRCKMHDLLRQLAQHLSQDENFYGEPQSLTVELLSKLRRVSISTDKDSIKLPNMNQEKIRARTLLILCKHSPRVENTIFRSFPYIRVLDLTSSIIQNIPDCIGSLIHLRSLDLDRSDVSSLPESISSLINLQILNLQRCNSLQSLPSAITRLCNLRRLGISGTPIKLVPKGISRLKFLNDLEGFPISGGTCSDSTKIQDGWKLEELDPLLQLRQLDIIKLERATPHTAHLLLMCKKFLKVLSLRCTECTKEPYSDEDIDKIEKIFEQLMPPQNLEYLAIRCFFGRRYPIWLAIPTPNLSSLESLVLMDCKSCVHLPPVGQLPNLKHLKIKGATAVTKIGSEFFGYQIVAFPKLEGLLIEDMPNWEEWTFTVVEEAGAQVKEGGESNTAGKQEGGALPPRMRLLPRLKRLLFVCCPKLRALPKQLGVEATSLQELRLRGLDNLKVVENFSFLSDALVIMECEGLVRVLNVPQVREMGVHSCPNLTCVEKLDNLQQLWLHKDMEKLSVQDDKRERSIKLVQDRLQHNRRSQTHLEKGETYMDTRAAIQAGTVWVLPYGLSRVEELSVCSNR</sequence>
<dbReference type="EMBL" id="BQKI01000011">
    <property type="protein sequence ID" value="GJN04987.1"/>
    <property type="molecule type" value="Genomic_DNA"/>
</dbReference>
<dbReference type="PANTHER" id="PTHR47186">
    <property type="entry name" value="LEUCINE-RICH REPEAT-CONTAINING PROTEIN 57"/>
    <property type="match status" value="1"/>
</dbReference>
<organism evidence="5 6">
    <name type="scientific">Eleusine coracana subsp. coracana</name>
    <dbReference type="NCBI Taxonomy" id="191504"/>
    <lineage>
        <taxon>Eukaryota</taxon>
        <taxon>Viridiplantae</taxon>
        <taxon>Streptophyta</taxon>
        <taxon>Embryophyta</taxon>
        <taxon>Tracheophyta</taxon>
        <taxon>Spermatophyta</taxon>
        <taxon>Magnoliopsida</taxon>
        <taxon>Liliopsida</taxon>
        <taxon>Poales</taxon>
        <taxon>Poaceae</taxon>
        <taxon>PACMAD clade</taxon>
        <taxon>Chloridoideae</taxon>
        <taxon>Cynodonteae</taxon>
        <taxon>Eleusininae</taxon>
        <taxon>Eleusine</taxon>
    </lineage>
</organism>
<dbReference type="Gene3D" id="3.80.10.10">
    <property type="entry name" value="Ribonuclease Inhibitor"/>
    <property type="match status" value="2"/>
</dbReference>
<dbReference type="InterPro" id="IPR055414">
    <property type="entry name" value="LRR_R13L4/SHOC2-like"/>
</dbReference>
<feature type="domain" description="Disease resistance R13L4/SHOC-2-like LRR" evidence="4">
    <location>
        <begin position="193"/>
        <end position="473"/>
    </location>
</feature>
<evidence type="ECO:0000259" key="4">
    <source>
        <dbReference type="Pfam" id="PF23598"/>
    </source>
</evidence>
<name>A0AAV5D4A4_ELECO</name>
<gene>
    <name evidence="5" type="primary">ga22575</name>
    <name evidence="5" type="ORF">PR202_ga22575</name>
</gene>
<feature type="region of interest" description="Disordered" evidence="2">
    <location>
        <begin position="1"/>
        <end position="22"/>
    </location>
</feature>
<protein>
    <submittedName>
        <fullName evidence="5">Uncharacterized protein</fullName>
    </submittedName>
</protein>
<dbReference type="Pfam" id="PF23598">
    <property type="entry name" value="LRR_14"/>
    <property type="match status" value="1"/>
</dbReference>
<dbReference type="Proteomes" id="UP001054889">
    <property type="component" value="Unassembled WGS sequence"/>
</dbReference>
<reference evidence="5" key="1">
    <citation type="journal article" date="2018" name="DNA Res.">
        <title>Multiple hybrid de novo genome assembly of finger millet, an orphan allotetraploid crop.</title>
        <authorList>
            <person name="Hatakeyama M."/>
            <person name="Aluri S."/>
            <person name="Balachadran M.T."/>
            <person name="Sivarajan S.R."/>
            <person name="Patrignani A."/>
            <person name="Gruter S."/>
            <person name="Poveda L."/>
            <person name="Shimizu-Inatsugi R."/>
            <person name="Baeten J."/>
            <person name="Francoijs K.J."/>
            <person name="Nataraja K.N."/>
            <person name="Reddy Y.A.N."/>
            <person name="Phadnis S."/>
            <person name="Ravikumar R.L."/>
            <person name="Schlapbach R."/>
            <person name="Sreeman S.M."/>
            <person name="Shimizu K.K."/>
        </authorList>
    </citation>
    <scope>NUCLEOTIDE SEQUENCE</scope>
</reference>
<feature type="domain" description="Disease resistance protein winged helix" evidence="3">
    <location>
        <begin position="78"/>
        <end position="128"/>
    </location>
</feature>
<evidence type="ECO:0000259" key="3">
    <source>
        <dbReference type="Pfam" id="PF23559"/>
    </source>
</evidence>
<dbReference type="SUPFAM" id="SSF52058">
    <property type="entry name" value="L domain-like"/>
    <property type="match status" value="1"/>
</dbReference>
<accession>A0AAV5D4A4</accession>
<keyword evidence="1" id="KW-0677">Repeat</keyword>
<dbReference type="InterPro" id="IPR058922">
    <property type="entry name" value="WHD_DRP"/>
</dbReference>
<proteinExistence type="predicted"/>
<evidence type="ECO:0000256" key="1">
    <source>
        <dbReference type="ARBA" id="ARBA00022737"/>
    </source>
</evidence>
<evidence type="ECO:0000313" key="5">
    <source>
        <dbReference type="EMBL" id="GJN04987.1"/>
    </source>
</evidence>
<comment type="caution">
    <text evidence="5">The sequence shown here is derived from an EMBL/GenBank/DDBJ whole genome shotgun (WGS) entry which is preliminary data.</text>
</comment>
<reference evidence="5" key="2">
    <citation type="submission" date="2021-12" db="EMBL/GenBank/DDBJ databases">
        <title>Resequencing data analysis of finger millet.</title>
        <authorList>
            <person name="Hatakeyama M."/>
            <person name="Aluri S."/>
            <person name="Balachadran M.T."/>
            <person name="Sivarajan S.R."/>
            <person name="Poveda L."/>
            <person name="Shimizu-Inatsugi R."/>
            <person name="Schlapbach R."/>
            <person name="Sreeman S.M."/>
            <person name="Shimizu K.K."/>
        </authorList>
    </citation>
    <scope>NUCLEOTIDE SEQUENCE</scope>
</reference>
<evidence type="ECO:0000256" key="2">
    <source>
        <dbReference type="SAM" id="MobiDB-lite"/>
    </source>
</evidence>